<evidence type="ECO:0000313" key="2">
    <source>
        <dbReference type="Proteomes" id="UP000474159"/>
    </source>
</evidence>
<sequence>MSLGDKRQIVRVEILPEARVALRVSQPSGDEEMLPLHRMAAVGIAQEMLLAAAALPASGTSPGPMFQLEAWHADLHEKTGEPVLRLRLGGDIVLQFVMPSQAATHIGNKLSELGTASLRAPGKLN</sequence>
<gene>
    <name evidence="1" type="ORF">F6X53_23135</name>
</gene>
<reference evidence="1 2" key="1">
    <citation type="submission" date="2019-09" db="EMBL/GenBank/DDBJ databases">
        <title>YIM 48816 draft genome.</title>
        <authorList>
            <person name="Jiang L."/>
        </authorList>
    </citation>
    <scope>NUCLEOTIDE SEQUENCE [LARGE SCALE GENOMIC DNA]</scope>
    <source>
        <strain evidence="1 2">YIM 48816</strain>
    </source>
</reference>
<accession>A0A6L3SSB7</accession>
<proteinExistence type="predicted"/>
<comment type="caution">
    <text evidence="1">The sequence shown here is derived from an EMBL/GenBank/DDBJ whole genome shotgun (WGS) entry which is preliminary data.</text>
</comment>
<dbReference type="AlphaFoldDB" id="A0A6L3SSB7"/>
<dbReference type="RefSeq" id="WP_151002728.1">
    <property type="nucleotide sequence ID" value="NZ_BPQY01000239.1"/>
</dbReference>
<evidence type="ECO:0000313" key="1">
    <source>
        <dbReference type="EMBL" id="KAB1076426.1"/>
    </source>
</evidence>
<dbReference type="EMBL" id="VZZK01000030">
    <property type="protein sequence ID" value="KAB1076426.1"/>
    <property type="molecule type" value="Genomic_DNA"/>
</dbReference>
<dbReference type="Proteomes" id="UP000474159">
    <property type="component" value="Unassembled WGS sequence"/>
</dbReference>
<keyword evidence="2" id="KW-1185">Reference proteome</keyword>
<name>A0A6L3SSB7_9HYPH</name>
<organism evidence="1 2">
    <name type="scientific">Methylobacterium soli</name>
    <dbReference type="NCBI Taxonomy" id="553447"/>
    <lineage>
        <taxon>Bacteria</taxon>
        <taxon>Pseudomonadati</taxon>
        <taxon>Pseudomonadota</taxon>
        <taxon>Alphaproteobacteria</taxon>
        <taxon>Hyphomicrobiales</taxon>
        <taxon>Methylobacteriaceae</taxon>
        <taxon>Methylobacterium</taxon>
    </lineage>
</organism>
<protein>
    <submittedName>
        <fullName evidence="1">Uncharacterized protein</fullName>
    </submittedName>
</protein>